<dbReference type="Proteomes" id="UP001285908">
    <property type="component" value="Unassembled WGS sequence"/>
</dbReference>
<comment type="caution">
    <text evidence="2">The sequence shown here is derived from an EMBL/GenBank/DDBJ whole genome shotgun (WGS) entry which is preliminary data.</text>
</comment>
<reference evidence="2 3" key="1">
    <citation type="journal article" date="2023" name="Mol. Phylogenet. Evol.">
        <title>Genome-scale phylogeny and comparative genomics of the fungal order Sordariales.</title>
        <authorList>
            <person name="Hensen N."/>
            <person name="Bonometti L."/>
            <person name="Westerberg I."/>
            <person name="Brannstrom I.O."/>
            <person name="Guillou S."/>
            <person name="Cros-Aarteil S."/>
            <person name="Calhoun S."/>
            <person name="Haridas S."/>
            <person name="Kuo A."/>
            <person name="Mondo S."/>
            <person name="Pangilinan J."/>
            <person name="Riley R."/>
            <person name="LaButti K."/>
            <person name="Andreopoulos B."/>
            <person name="Lipzen A."/>
            <person name="Chen C."/>
            <person name="Yan M."/>
            <person name="Daum C."/>
            <person name="Ng V."/>
            <person name="Clum A."/>
            <person name="Steindorff A."/>
            <person name="Ohm R.A."/>
            <person name="Martin F."/>
            <person name="Silar P."/>
            <person name="Natvig D.O."/>
            <person name="Lalanne C."/>
            <person name="Gautier V."/>
            <person name="Ament-Velasquez S.L."/>
            <person name="Kruys A."/>
            <person name="Hutchinson M.I."/>
            <person name="Powell A.J."/>
            <person name="Barry K."/>
            <person name="Miller A.N."/>
            <person name="Grigoriev I.V."/>
            <person name="Debuchy R."/>
            <person name="Gladieux P."/>
            <person name="Hiltunen Thoren M."/>
            <person name="Johannesson H."/>
        </authorList>
    </citation>
    <scope>NUCLEOTIDE SEQUENCE [LARGE SCALE GENOMIC DNA]</scope>
    <source>
        <strain evidence="2 3">FGSC 10403</strain>
    </source>
</reference>
<proteinExistence type="predicted"/>
<dbReference type="AlphaFoldDB" id="A0AAJ0IHE5"/>
<keyword evidence="3" id="KW-1185">Reference proteome</keyword>
<accession>A0AAJ0IHE5</accession>
<dbReference type="EMBL" id="JAULSX010000001">
    <property type="protein sequence ID" value="KAK3500358.1"/>
    <property type="molecule type" value="Genomic_DNA"/>
</dbReference>
<evidence type="ECO:0000256" key="1">
    <source>
        <dbReference type="SAM" id="MobiDB-lite"/>
    </source>
</evidence>
<evidence type="ECO:0000313" key="3">
    <source>
        <dbReference type="Proteomes" id="UP001285908"/>
    </source>
</evidence>
<gene>
    <name evidence="2" type="ORF">B0T23DRAFT_308414</name>
</gene>
<feature type="compositionally biased region" description="Basic and acidic residues" evidence="1">
    <location>
        <begin position="74"/>
        <end position="86"/>
    </location>
</feature>
<feature type="region of interest" description="Disordered" evidence="1">
    <location>
        <begin position="26"/>
        <end position="86"/>
    </location>
</feature>
<protein>
    <submittedName>
        <fullName evidence="2">Uncharacterized protein</fullName>
    </submittedName>
</protein>
<evidence type="ECO:0000313" key="2">
    <source>
        <dbReference type="EMBL" id="KAK3500358.1"/>
    </source>
</evidence>
<dbReference type="GeneID" id="87872091"/>
<organism evidence="2 3">
    <name type="scientific">Neurospora hispaniola</name>
    <dbReference type="NCBI Taxonomy" id="588809"/>
    <lineage>
        <taxon>Eukaryota</taxon>
        <taxon>Fungi</taxon>
        <taxon>Dikarya</taxon>
        <taxon>Ascomycota</taxon>
        <taxon>Pezizomycotina</taxon>
        <taxon>Sordariomycetes</taxon>
        <taxon>Sordariomycetidae</taxon>
        <taxon>Sordariales</taxon>
        <taxon>Sordariaceae</taxon>
        <taxon>Neurospora</taxon>
    </lineage>
</organism>
<sequence>MGFEVEIGYWFRVVVRDVFVEMATGEGMEYSNNEATSKRDGESSESASVRKSRWPSRCYLNKSDSKYTNHPKKGAKEKNRTADCPK</sequence>
<name>A0AAJ0IHE5_9PEZI</name>
<dbReference type="RefSeq" id="XP_062697991.1">
    <property type="nucleotide sequence ID" value="XM_062834469.1"/>
</dbReference>